<dbReference type="Proteomes" id="UP000663825">
    <property type="component" value="Unassembled WGS sequence"/>
</dbReference>
<dbReference type="OrthoDB" id="437922at2759"/>
<protein>
    <recommendedName>
        <fullName evidence="2">polyribonucleotide nucleotidyltransferase</fullName>
        <ecNumber evidence="2">2.7.7.8</ecNumber>
    </recommendedName>
    <alternativeName>
        <fullName evidence="7">Polynucleotide phosphorylase 1</fullName>
    </alternativeName>
</protein>
<evidence type="ECO:0000313" key="12">
    <source>
        <dbReference type="EMBL" id="CAF3416878.1"/>
    </source>
</evidence>
<evidence type="ECO:0000313" key="13">
    <source>
        <dbReference type="Proteomes" id="UP000663833"/>
    </source>
</evidence>
<dbReference type="Pfam" id="PF01138">
    <property type="entry name" value="RNase_PH"/>
    <property type="match status" value="2"/>
</dbReference>
<dbReference type="EC" id="2.7.7.8" evidence="2"/>
<dbReference type="NCBIfam" id="NF008805">
    <property type="entry name" value="PRK11824.1"/>
    <property type="match status" value="1"/>
</dbReference>
<dbReference type="CDD" id="cd09033">
    <property type="entry name" value="KH-I_PNPT1"/>
    <property type="match status" value="1"/>
</dbReference>
<dbReference type="PROSITE" id="PS50084">
    <property type="entry name" value="KH_TYPE_1"/>
    <property type="match status" value="1"/>
</dbReference>
<dbReference type="PANTHER" id="PTHR11252">
    <property type="entry name" value="POLYRIBONUCLEOTIDE NUCLEOTIDYLTRANSFERASE"/>
    <property type="match status" value="1"/>
</dbReference>
<dbReference type="FunFam" id="2.40.50.140:FF:000113">
    <property type="entry name" value="polyribonucleotide nucleotidyltransferase 1, mitochondrial"/>
    <property type="match status" value="1"/>
</dbReference>
<dbReference type="InterPro" id="IPR003029">
    <property type="entry name" value="S1_domain"/>
</dbReference>
<dbReference type="GO" id="GO:0003723">
    <property type="term" value="F:RNA binding"/>
    <property type="evidence" value="ECO:0007669"/>
    <property type="project" value="UniProtKB-UniRule"/>
</dbReference>
<keyword evidence="6 8" id="KW-0694">RNA-binding</keyword>
<evidence type="ECO:0000256" key="7">
    <source>
        <dbReference type="ARBA" id="ARBA00031451"/>
    </source>
</evidence>
<dbReference type="InterPro" id="IPR036612">
    <property type="entry name" value="KH_dom_type_1_sf"/>
</dbReference>
<dbReference type="CDD" id="cd11364">
    <property type="entry name" value="RNase_PH_PNPase_2"/>
    <property type="match status" value="1"/>
</dbReference>
<feature type="region of interest" description="Disordered" evidence="9">
    <location>
        <begin position="769"/>
        <end position="790"/>
    </location>
</feature>
<dbReference type="SUPFAM" id="SSF54211">
    <property type="entry name" value="Ribosomal protein S5 domain 2-like"/>
    <property type="match status" value="2"/>
</dbReference>
<organism evidence="12 13">
    <name type="scientific">Rotaria socialis</name>
    <dbReference type="NCBI Taxonomy" id="392032"/>
    <lineage>
        <taxon>Eukaryota</taxon>
        <taxon>Metazoa</taxon>
        <taxon>Spiralia</taxon>
        <taxon>Gnathifera</taxon>
        <taxon>Rotifera</taxon>
        <taxon>Eurotatoria</taxon>
        <taxon>Bdelloidea</taxon>
        <taxon>Philodinida</taxon>
        <taxon>Philodinidae</taxon>
        <taxon>Rotaria</taxon>
    </lineage>
</organism>
<comment type="similarity">
    <text evidence="1">Belongs to the polyribonucleotide nucleotidyltransferase family.</text>
</comment>
<dbReference type="SUPFAM" id="SSF50249">
    <property type="entry name" value="Nucleic acid-binding proteins"/>
    <property type="match status" value="1"/>
</dbReference>
<comment type="caution">
    <text evidence="12">The sequence shown here is derived from an EMBL/GenBank/DDBJ whole genome shotgun (WGS) entry which is preliminary data.</text>
</comment>
<sequence length="790" mass="87709">MILLRKIIKPSIYIRSASGISFRINELARFSDGSAIAQLNNTSVLVTTVSKAKSSSNQSSFLPLTVDYREKAAAAGRIPTNHLRRELGLTDREILTGRMIDRSIRPLFLNGYVYDTQITCNILSVDGMAEPDVLAINAASASISTSDIPWNGPIGKFCLFTAFNFASIKFLSAAVRIGSIDGKFIMNPTREQLQKSDLNLVVSVNPKGHLGKHPLKNYSLFIYLFISPVMIDASANRLSDEKFFSALEYSIECCLPIIDQIKSLSTKTKRANVELQKFDNALIERISVVSYDRLLNIFTDFTLDKIARDTAISVVRQDVINEIASKEETLPNNLPDTFSYVVKKIFRNLIFDKSHRMDGRLFDQLRPITCKINLYEPLHGSALFQRGQTQVLCTVAFDALDSQYRNNDFVLRTGHKRKPFILHYEFPPYATNEIGRAYGRADRRELGHGALAEKGVEPIIPNELPFMVRLTSEVLESNGSSSMASVCAASLALMEAGIQIHEPVAGVAIGLVSKCADDGSVTDYRILTDILGIEDYMGDTDFKVAGTRNSITALQADIKNMEGLPLNIVQDALRAARDARCKIIDIMNNTISEPRKTKKYNTPELETLTIPSHKRGRFLGIGGLNLKKILTQTGVTIVPIDEITYSIFAPNKDAMNEAKQIVNKLLEDIKEPELEFGGIYTGKIVEIRANGVLLQLYPTMPPVLLPNSQLDRRKVDHPSALGLNVGDDLQVKYFGRDPVSGTMRLSRKILLNVGGVGPIKNMIATEKDEKRPGIWDVRSSKTPKSSDNKE</sequence>
<dbReference type="SMART" id="SM00322">
    <property type="entry name" value="KH"/>
    <property type="match status" value="1"/>
</dbReference>
<dbReference type="InterPro" id="IPR015848">
    <property type="entry name" value="PNPase_PH_RNA-bd_bac/org-type"/>
</dbReference>
<dbReference type="Gene3D" id="3.30.230.70">
    <property type="entry name" value="GHMP Kinase, N-terminal domain"/>
    <property type="match status" value="2"/>
</dbReference>
<dbReference type="SUPFAM" id="SSF55666">
    <property type="entry name" value="Ribonuclease PH domain 2-like"/>
    <property type="match status" value="2"/>
</dbReference>
<dbReference type="SUPFAM" id="SSF46915">
    <property type="entry name" value="Polynucleotide phosphorylase/guanosine pentaphosphate synthase (PNPase/GPSI), domain 3"/>
    <property type="match status" value="1"/>
</dbReference>
<dbReference type="Proteomes" id="UP000663833">
    <property type="component" value="Unassembled WGS sequence"/>
</dbReference>
<dbReference type="InterPro" id="IPR036456">
    <property type="entry name" value="PNPase_PH_RNA-bd_sf"/>
</dbReference>
<evidence type="ECO:0000256" key="2">
    <source>
        <dbReference type="ARBA" id="ARBA00012416"/>
    </source>
</evidence>
<evidence type="ECO:0000256" key="5">
    <source>
        <dbReference type="ARBA" id="ARBA00022695"/>
    </source>
</evidence>
<evidence type="ECO:0000313" key="11">
    <source>
        <dbReference type="EMBL" id="CAF3333565.1"/>
    </source>
</evidence>
<dbReference type="Pfam" id="PF00013">
    <property type="entry name" value="KH_1"/>
    <property type="match status" value="1"/>
</dbReference>
<gene>
    <name evidence="12" type="ORF">LUA448_LOCUS19057</name>
    <name evidence="11" type="ORF">TIS948_LOCUS21615</name>
</gene>
<reference evidence="12" key="1">
    <citation type="submission" date="2021-02" db="EMBL/GenBank/DDBJ databases">
        <authorList>
            <person name="Nowell W R."/>
        </authorList>
    </citation>
    <scope>NUCLEOTIDE SEQUENCE</scope>
</reference>
<dbReference type="InterPro" id="IPR001247">
    <property type="entry name" value="ExoRNase_PH_dom1"/>
</dbReference>
<evidence type="ECO:0000256" key="8">
    <source>
        <dbReference type="PROSITE-ProRule" id="PRU00117"/>
    </source>
</evidence>
<dbReference type="Gene3D" id="3.30.1370.10">
    <property type="entry name" value="K Homology domain, type 1"/>
    <property type="match status" value="1"/>
</dbReference>
<dbReference type="InterPro" id="IPR012162">
    <property type="entry name" value="PNPase"/>
</dbReference>
<dbReference type="InterPro" id="IPR012340">
    <property type="entry name" value="NA-bd_OB-fold"/>
</dbReference>
<evidence type="ECO:0000259" key="10">
    <source>
        <dbReference type="PROSITE" id="PS50126"/>
    </source>
</evidence>
<dbReference type="AlphaFoldDB" id="A0A818BK03"/>
<dbReference type="PANTHER" id="PTHR11252:SF0">
    <property type="entry name" value="POLYRIBONUCLEOTIDE NUCLEOTIDYLTRANSFERASE 1, MITOCHONDRIAL"/>
    <property type="match status" value="1"/>
</dbReference>
<dbReference type="EMBL" id="CAJNYD010002402">
    <property type="protein sequence ID" value="CAF3416878.1"/>
    <property type="molecule type" value="Genomic_DNA"/>
</dbReference>
<dbReference type="Pfam" id="PF03726">
    <property type="entry name" value="PNPase"/>
    <property type="match status" value="1"/>
</dbReference>
<keyword evidence="3" id="KW-0963">Cytoplasm</keyword>
<dbReference type="GO" id="GO:0004654">
    <property type="term" value="F:polyribonucleotide nucleotidyltransferase activity"/>
    <property type="evidence" value="ECO:0007669"/>
    <property type="project" value="UniProtKB-EC"/>
</dbReference>
<dbReference type="GO" id="GO:0005829">
    <property type="term" value="C:cytosol"/>
    <property type="evidence" value="ECO:0007669"/>
    <property type="project" value="TreeGrafter"/>
</dbReference>
<name>A0A818BK03_9BILA</name>
<dbReference type="InterPro" id="IPR004088">
    <property type="entry name" value="KH_dom_type_1"/>
</dbReference>
<dbReference type="InterPro" id="IPR004087">
    <property type="entry name" value="KH_dom"/>
</dbReference>
<keyword evidence="5" id="KW-0548">Nucleotidyltransferase</keyword>
<dbReference type="InterPro" id="IPR027408">
    <property type="entry name" value="PNPase/RNase_PH_dom_sf"/>
</dbReference>
<dbReference type="Pfam" id="PF03725">
    <property type="entry name" value="RNase_PH_C"/>
    <property type="match status" value="1"/>
</dbReference>
<dbReference type="InterPro" id="IPR015847">
    <property type="entry name" value="ExoRNase_PH_dom2"/>
</dbReference>
<dbReference type="Gene3D" id="2.40.50.140">
    <property type="entry name" value="Nucleic acid-binding proteins"/>
    <property type="match status" value="1"/>
</dbReference>
<evidence type="ECO:0000256" key="6">
    <source>
        <dbReference type="ARBA" id="ARBA00022884"/>
    </source>
</evidence>
<evidence type="ECO:0000256" key="9">
    <source>
        <dbReference type="SAM" id="MobiDB-lite"/>
    </source>
</evidence>
<dbReference type="GO" id="GO:0000965">
    <property type="term" value="P:mitochondrial RNA 3'-end processing"/>
    <property type="evidence" value="ECO:0007669"/>
    <property type="project" value="TreeGrafter"/>
</dbReference>
<dbReference type="NCBIfam" id="TIGR03591">
    <property type="entry name" value="polynuc_phos"/>
    <property type="match status" value="1"/>
</dbReference>
<dbReference type="GO" id="GO:0000958">
    <property type="term" value="P:mitochondrial mRNA catabolic process"/>
    <property type="evidence" value="ECO:0007669"/>
    <property type="project" value="TreeGrafter"/>
</dbReference>
<dbReference type="SUPFAM" id="SSF54791">
    <property type="entry name" value="Eukaryotic type KH-domain (KH-domain type I)"/>
    <property type="match status" value="1"/>
</dbReference>
<dbReference type="GO" id="GO:0000175">
    <property type="term" value="F:3'-5'-RNA exonuclease activity"/>
    <property type="evidence" value="ECO:0007669"/>
    <property type="project" value="TreeGrafter"/>
</dbReference>
<dbReference type="GO" id="GO:0005739">
    <property type="term" value="C:mitochondrion"/>
    <property type="evidence" value="ECO:0007669"/>
    <property type="project" value="TreeGrafter"/>
</dbReference>
<dbReference type="InterPro" id="IPR020568">
    <property type="entry name" value="Ribosomal_Su5_D2-typ_SF"/>
</dbReference>
<keyword evidence="4" id="KW-0808">Transferase</keyword>
<evidence type="ECO:0000256" key="4">
    <source>
        <dbReference type="ARBA" id="ARBA00022679"/>
    </source>
</evidence>
<proteinExistence type="inferred from homology"/>
<evidence type="ECO:0000256" key="1">
    <source>
        <dbReference type="ARBA" id="ARBA00007404"/>
    </source>
</evidence>
<evidence type="ECO:0000256" key="3">
    <source>
        <dbReference type="ARBA" id="ARBA00022490"/>
    </source>
</evidence>
<dbReference type="FunFam" id="3.30.1370.10:FF:000001">
    <property type="entry name" value="Polyribonucleotide nucleotidyltransferase"/>
    <property type="match status" value="1"/>
</dbReference>
<accession>A0A818BK03</accession>
<dbReference type="InterPro" id="IPR036345">
    <property type="entry name" value="ExoRNase_PH_dom2_sf"/>
</dbReference>
<dbReference type="PROSITE" id="PS50126">
    <property type="entry name" value="S1"/>
    <property type="match status" value="1"/>
</dbReference>
<dbReference type="EMBL" id="CAJNXB010003744">
    <property type="protein sequence ID" value="CAF3333565.1"/>
    <property type="molecule type" value="Genomic_DNA"/>
</dbReference>
<feature type="domain" description="S1 motif" evidence="10">
    <location>
        <begin position="677"/>
        <end position="748"/>
    </location>
</feature>